<evidence type="ECO:0000313" key="3">
    <source>
        <dbReference type="Proteomes" id="UP001221686"/>
    </source>
</evidence>
<dbReference type="Proteomes" id="UP001221686">
    <property type="component" value="Unassembled WGS sequence"/>
</dbReference>
<keyword evidence="1" id="KW-0812">Transmembrane</keyword>
<keyword evidence="1" id="KW-0472">Membrane</keyword>
<evidence type="ECO:0000313" key="2">
    <source>
        <dbReference type="EMBL" id="MDC0721790.1"/>
    </source>
</evidence>
<gene>
    <name evidence="2" type="ORF">POL25_33080</name>
</gene>
<dbReference type="EMBL" id="JAQNDL010000003">
    <property type="protein sequence ID" value="MDC0721790.1"/>
    <property type="molecule type" value="Genomic_DNA"/>
</dbReference>
<dbReference type="RefSeq" id="WP_272090297.1">
    <property type="nucleotide sequence ID" value="NZ_JAQNDL010000003.1"/>
</dbReference>
<protein>
    <submittedName>
        <fullName evidence="2">Uncharacterized protein</fullName>
    </submittedName>
</protein>
<name>A0ABT5E8Q1_9BACT</name>
<accession>A0ABT5E8Q1</accession>
<sequence>MQSLKRRIRLSHGAIIGAFAIIAGGVLFMRGQAAADERSIPELGPSTLVGEVRPNLDELQEGSCLFDGGGRRGRRPDIHAYGYCLAMCRGMDDYYYVSQDHYEFGDNSAESDCERDAEFWCEQNFNRRLDASCLGK</sequence>
<feature type="transmembrane region" description="Helical" evidence="1">
    <location>
        <begin position="12"/>
        <end position="29"/>
    </location>
</feature>
<reference evidence="2 3" key="1">
    <citation type="submission" date="2022-11" db="EMBL/GenBank/DDBJ databases">
        <title>Minimal conservation of predation-associated metabolite biosynthetic gene clusters underscores biosynthetic potential of Myxococcota including descriptions for ten novel species: Archangium lansinium sp. nov., Myxococcus landrumus sp. nov., Nannocystis bai.</title>
        <authorList>
            <person name="Ahearne A."/>
            <person name="Stevens C."/>
            <person name="Dowd S."/>
        </authorList>
    </citation>
    <scope>NUCLEOTIDE SEQUENCE [LARGE SCALE GENOMIC DNA]</scope>
    <source>
        <strain evidence="2 3">BB15-2</strain>
    </source>
</reference>
<organism evidence="2 3">
    <name type="scientific">Nannocystis bainbridge</name>
    <dbReference type="NCBI Taxonomy" id="2995303"/>
    <lineage>
        <taxon>Bacteria</taxon>
        <taxon>Pseudomonadati</taxon>
        <taxon>Myxococcota</taxon>
        <taxon>Polyangia</taxon>
        <taxon>Nannocystales</taxon>
        <taxon>Nannocystaceae</taxon>
        <taxon>Nannocystis</taxon>
    </lineage>
</organism>
<evidence type="ECO:0000256" key="1">
    <source>
        <dbReference type="SAM" id="Phobius"/>
    </source>
</evidence>
<proteinExistence type="predicted"/>
<keyword evidence="1" id="KW-1133">Transmembrane helix</keyword>
<comment type="caution">
    <text evidence="2">The sequence shown here is derived from an EMBL/GenBank/DDBJ whole genome shotgun (WGS) entry which is preliminary data.</text>
</comment>
<keyword evidence="3" id="KW-1185">Reference proteome</keyword>